<protein>
    <recommendedName>
        <fullName evidence="1">POTRA domain-containing protein</fullName>
    </recommendedName>
</protein>
<dbReference type="GO" id="GO:0019867">
    <property type="term" value="C:outer membrane"/>
    <property type="evidence" value="ECO:0007669"/>
    <property type="project" value="InterPro"/>
</dbReference>
<feature type="domain" description="POTRA" evidence="1">
    <location>
        <begin position="12"/>
        <end position="95"/>
    </location>
</feature>
<evidence type="ECO:0000313" key="2">
    <source>
        <dbReference type="EMBL" id="OGX89790.1"/>
    </source>
</evidence>
<reference evidence="2 3" key="1">
    <citation type="submission" date="2016-08" db="EMBL/GenBank/DDBJ databases">
        <title>Hymenobacter coccineus sp. nov., Hymenobacter lapidarius sp. nov. and Hymenobacter glacialis sp. nov., isolated from Antarctic soil.</title>
        <authorList>
            <person name="Sedlacek I."/>
            <person name="Kralova S."/>
            <person name="Kyrova K."/>
            <person name="Maslanova I."/>
            <person name="Stankova E."/>
            <person name="Vrbovska V."/>
            <person name="Nemec M."/>
            <person name="Bartak M."/>
            <person name="Svec P."/>
            <person name="Busse H.-J."/>
            <person name="Pantucek R."/>
        </authorList>
    </citation>
    <scope>NUCLEOTIDE SEQUENCE [LARGE SCALE GENOMIC DNA]</scope>
    <source>
        <strain evidence="2 3">CCM 8649</strain>
    </source>
</reference>
<dbReference type="InterPro" id="IPR010827">
    <property type="entry name" value="BamA/TamA_POTRA"/>
</dbReference>
<proteinExistence type="predicted"/>
<keyword evidence="3" id="KW-1185">Reference proteome</keyword>
<dbReference type="Proteomes" id="UP000177506">
    <property type="component" value="Unassembled WGS sequence"/>
</dbReference>
<organism evidence="2 3">
    <name type="scientific">Hymenobacter coccineus</name>
    <dbReference type="NCBI Taxonomy" id="1908235"/>
    <lineage>
        <taxon>Bacteria</taxon>
        <taxon>Pseudomonadati</taxon>
        <taxon>Bacteroidota</taxon>
        <taxon>Cytophagia</taxon>
        <taxon>Cytophagales</taxon>
        <taxon>Hymenobacteraceae</taxon>
        <taxon>Hymenobacter</taxon>
    </lineage>
</organism>
<gene>
    <name evidence="2" type="ORF">BEN49_24485</name>
</gene>
<name>A0A1G1TFY1_9BACT</name>
<dbReference type="AlphaFoldDB" id="A0A1G1TFY1"/>
<dbReference type="EMBL" id="MDZA01000238">
    <property type="protein sequence ID" value="OGX89790.1"/>
    <property type="molecule type" value="Genomic_DNA"/>
</dbReference>
<sequence>MPAPWAAAPGTPRIGRISWRGNAVVPTARLNEVLGLRPGDAYDSLAVEKRLSYDPARPDITSLYMDHGYLYFQVAPVAKRQADGTVDLAFTVTEGRMARLRHVFITGNLDASAKAALLKRLPLRTGDDFSRAKLMEANRLLAQQNRFDPKRIGINPQPVWRPTETTDLVDIELVLVPKA</sequence>
<dbReference type="OrthoDB" id="1522859at2"/>
<evidence type="ECO:0000259" key="1">
    <source>
        <dbReference type="Pfam" id="PF07244"/>
    </source>
</evidence>
<comment type="caution">
    <text evidence="2">The sequence shown here is derived from an EMBL/GenBank/DDBJ whole genome shotgun (WGS) entry which is preliminary data.</text>
</comment>
<evidence type="ECO:0000313" key="3">
    <source>
        <dbReference type="Proteomes" id="UP000177506"/>
    </source>
</evidence>
<dbReference type="Gene3D" id="3.10.20.310">
    <property type="entry name" value="membrane protein fhac"/>
    <property type="match status" value="2"/>
</dbReference>
<accession>A0A1G1TFY1</accession>
<dbReference type="Pfam" id="PF07244">
    <property type="entry name" value="POTRA"/>
    <property type="match status" value="1"/>
</dbReference>